<reference evidence="1" key="1">
    <citation type="submission" date="2014-09" db="EMBL/GenBank/DDBJ databases">
        <authorList>
            <person name="Magalhaes I.L.F."/>
            <person name="Oliveira U."/>
            <person name="Santos F.R."/>
            <person name="Vidigal T.H.D.A."/>
            <person name="Brescovit A.D."/>
            <person name="Santos A.J."/>
        </authorList>
    </citation>
    <scope>NUCLEOTIDE SEQUENCE</scope>
    <source>
        <tissue evidence="1">Shoot tissue taken approximately 20 cm above the soil surface</tissue>
    </source>
</reference>
<dbReference type="AlphaFoldDB" id="A0A0A9B0J6"/>
<accession>A0A0A9B0J6</accession>
<sequence>MLTRGKLLHDLFLDCKFYNFQLVSLLSIVELLSLRT</sequence>
<dbReference type="EMBL" id="GBRH01240381">
    <property type="protein sequence ID" value="JAD57514.1"/>
    <property type="molecule type" value="Transcribed_RNA"/>
</dbReference>
<evidence type="ECO:0000313" key="1">
    <source>
        <dbReference type="EMBL" id="JAD57514.1"/>
    </source>
</evidence>
<organism evidence="1">
    <name type="scientific">Arundo donax</name>
    <name type="common">Giant reed</name>
    <name type="synonym">Donax arundinaceus</name>
    <dbReference type="NCBI Taxonomy" id="35708"/>
    <lineage>
        <taxon>Eukaryota</taxon>
        <taxon>Viridiplantae</taxon>
        <taxon>Streptophyta</taxon>
        <taxon>Embryophyta</taxon>
        <taxon>Tracheophyta</taxon>
        <taxon>Spermatophyta</taxon>
        <taxon>Magnoliopsida</taxon>
        <taxon>Liliopsida</taxon>
        <taxon>Poales</taxon>
        <taxon>Poaceae</taxon>
        <taxon>PACMAD clade</taxon>
        <taxon>Arundinoideae</taxon>
        <taxon>Arundineae</taxon>
        <taxon>Arundo</taxon>
    </lineage>
</organism>
<proteinExistence type="predicted"/>
<reference evidence="1" key="2">
    <citation type="journal article" date="2015" name="Data Brief">
        <title>Shoot transcriptome of the giant reed, Arundo donax.</title>
        <authorList>
            <person name="Barrero R.A."/>
            <person name="Guerrero F.D."/>
            <person name="Moolhuijzen P."/>
            <person name="Goolsby J.A."/>
            <person name="Tidwell J."/>
            <person name="Bellgard S.E."/>
            <person name="Bellgard M.I."/>
        </authorList>
    </citation>
    <scope>NUCLEOTIDE SEQUENCE</scope>
    <source>
        <tissue evidence="1">Shoot tissue taken approximately 20 cm above the soil surface</tissue>
    </source>
</reference>
<name>A0A0A9B0J6_ARUDO</name>
<protein>
    <submittedName>
        <fullName evidence="1">Uncharacterized protein</fullName>
    </submittedName>
</protein>